<dbReference type="EMBL" id="JABEXW010000088">
    <property type="protein sequence ID" value="KAF4971598.1"/>
    <property type="molecule type" value="Genomic_DNA"/>
</dbReference>
<evidence type="ECO:0000259" key="1">
    <source>
        <dbReference type="Pfam" id="PF01717"/>
    </source>
</evidence>
<dbReference type="GO" id="GO:0008270">
    <property type="term" value="F:zinc ion binding"/>
    <property type="evidence" value="ECO:0007669"/>
    <property type="project" value="InterPro"/>
</dbReference>
<protein>
    <recommendedName>
        <fullName evidence="1">Cobalamin-independent methionine synthase MetE C-terminal/archaeal domain-containing protein</fullName>
    </recommendedName>
</protein>
<dbReference type="InterPro" id="IPR002629">
    <property type="entry name" value="Met_Synth_C/arc"/>
</dbReference>
<dbReference type="Proteomes" id="UP000622797">
    <property type="component" value="Unassembled WGS sequence"/>
</dbReference>
<dbReference type="InterPro" id="IPR038071">
    <property type="entry name" value="UROD/MetE-like_sf"/>
</dbReference>
<dbReference type="PANTHER" id="PTHR43844:SF2">
    <property type="entry name" value="SYNTHASE, VITAMIN-B12 INDEPENDENT, PUTATIVE (AFU_ORTHOLOGUE AFUA_3G12060)-RELATED"/>
    <property type="match status" value="1"/>
</dbReference>
<reference evidence="2" key="2">
    <citation type="submission" date="2020-05" db="EMBL/GenBank/DDBJ databases">
        <authorList>
            <person name="Kim H.-S."/>
            <person name="Proctor R.H."/>
            <person name="Brown D.W."/>
        </authorList>
    </citation>
    <scope>NUCLEOTIDE SEQUENCE</scope>
    <source>
        <strain evidence="2">NRRL 20472</strain>
    </source>
</reference>
<evidence type="ECO:0000313" key="3">
    <source>
        <dbReference type="Proteomes" id="UP000622797"/>
    </source>
</evidence>
<dbReference type="AlphaFoldDB" id="A0A8H4XDY1"/>
<dbReference type="PANTHER" id="PTHR43844">
    <property type="entry name" value="METHIONINE SYNTHASE"/>
    <property type="match status" value="1"/>
</dbReference>
<organism evidence="2 3">
    <name type="scientific">Fusarium sarcochroum</name>
    <dbReference type="NCBI Taxonomy" id="1208366"/>
    <lineage>
        <taxon>Eukaryota</taxon>
        <taxon>Fungi</taxon>
        <taxon>Dikarya</taxon>
        <taxon>Ascomycota</taxon>
        <taxon>Pezizomycotina</taxon>
        <taxon>Sordariomycetes</taxon>
        <taxon>Hypocreomycetidae</taxon>
        <taxon>Hypocreales</taxon>
        <taxon>Nectriaceae</taxon>
        <taxon>Fusarium</taxon>
        <taxon>Fusarium lateritium species complex</taxon>
    </lineage>
</organism>
<comment type="caution">
    <text evidence="2">The sequence shown here is derived from an EMBL/GenBank/DDBJ whole genome shotgun (WGS) entry which is preliminary data.</text>
</comment>
<dbReference type="Gene3D" id="3.20.20.210">
    <property type="match status" value="1"/>
</dbReference>
<dbReference type="SUPFAM" id="SSF51726">
    <property type="entry name" value="UROD/MetE-like"/>
    <property type="match status" value="1"/>
</dbReference>
<dbReference type="GO" id="GO:0009086">
    <property type="term" value="P:methionine biosynthetic process"/>
    <property type="evidence" value="ECO:0007669"/>
    <property type="project" value="InterPro"/>
</dbReference>
<feature type="domain" description="Cobalamin-independent methionine synthase MetE C-terminal/archaeal" evidence="1">
    <location>
        <begin position="153"/>
        <end position="357"/>
    </location>
</feature>
<name>A0A8H4XDY1_9HYPO</name>
<dbReference type="OrthoDB" id="7772923at2759"/>
<reference evidence="2" key="1">
    <citation type="journal article" date="2020" name="BMC Genomics">
        <title>Correction to: Identification and distribution of gene clusters required for synthesis of sphingolipid metabolism inhibitors in diverse species of the filamentous fungus Fusarium.</title>
        <authorList>
            <person name="Kim H.S."/>
            <person name="Lohmar J.M."/>
            <person name="Busman M."/>
            <person name="Brown D.W."/>
            <person name="Naumann T.A."/>
            <person name="Divon H.H."/>
            <person name="Lysoe E."/>
            <person name="Uhlig S."/>
            <person name="Proctor R.H."/>
        </authorList>
    </citation>
    <scope>NUCLEOTIDE SEQUENCE</scope>
    <source>
        <strain evidence="2">NRRL 20472</strain>
    </source>
</reference>
<dbReference type="Pfam" id="PF01717">
    <property type="entry name" value="Meth_synt_2"/>
    <property type="match status" value="1"/>
</dbReference>
<gene>
    <name evidence="2" type="ORF">FSARC_1630</name>
</gene>
<keyword evidence="3" id="KW-1185">Reference proteome</keyword>
<sequence length="376" mass="42623">MMFTEDRSPDASVAISSAIQNVIRKQLELSIRPIVTGEYERTMFCNGFFEHLQGMEISNDLRIPGDFRRGLKNIEALKELGAKTFGGAIATSKIKHVESPYLPVWETMKQDIPPDQWKDCKMSFISPTWQHVHLVKNTAYTSAAYTTDKGYFDDLTAAYHQEFQTLYDAGLRSIQVDDPILTYFILDDFREELRRDGIDPDELLSMYIDVHNQAIAGLPQDMYTSIHLCRGNMPKNMPAHTSFNASGSYERIAEALFTRLQHNTLCLEFDDARSGNFEPLRHVRKDTNVVLGLISTKSPELENLESMKGRIKEAAEIIARGQGRKPEEVLQDTLAVSTQCGFATSHTGRGVESEENMWEKLMLVRELAKATWADTV</sequence>
<dbReference type="GO" id="GO:0003871">
    <property type="term" value="F:5-methyltetrahydropteroyltriglutamate-homocysteine S-methyltransferase activity"/>
    <property type="evidence" value="ECO:0007669"/>
    <property type="project" value="InterPro"/>
</dbReference>
<proteinExistence type="predicted"/>
<evidence type="ECO:0000313" key="2">
    <source>
        <dbReference type="EMBL" id="KAF4971598.1"/>
    </source>
</evidence>
<accession>A0A8H4XDY1</accession>
<dbReference type="CDD" id="cd03311">
    <property type="entry name" value="CIMS_C_terminal_like"/>
    <property type="match status" value="1"/>
</dbReference>